<protein>
    <submittedName>
        <fullName evidence="5">ATP-binding cassette domain-containing protein</fullName>
    </submittedName>
</protein>
<dbReference type="PROSITE" id="PS50893">
    <property type="entry name" value="ABC_TRANSPORTER_2"/>
    <property type="match status" value="1"/>
</dbReference>
<dbReference type="SUPFAM" id="SSF52540">
    <property type="entry name" value="P-loop containing nucleoside triphosphate hydrolases"/>
    <property type="match status" value="1"/>
</dbReference>
<gene>
    <name evidence="5" type="ORF">ORI27_17315</name>
</gene>
<dbReference type="RefSeq" id="WP_265998203.1">
    <property type="nucleotide sequence ID" value="NZ_JAPJDN010000014.1"/>
</dbReference>
<name>A0ABT3SG36_9MYCO</name>
<dbReference type="Proteomes" id="UP001300745">
    <property type="component" value="Unassembled WGS sequence"/>
</dbReference>
<evidence type="ECO:0000313" key="6">
    <source>
        <dbReference type="Proteomes" id="UP001300745"/>
    </source>
</evidence>
<organism evidence="5 6">
    <name type="scientific">Mycobacterium pinniadriaticum</name>
    <dbReference type="NCBI Taxonomy" id="2994102"/>
    <lineage>
        <taxon>Bacteria</taxon>
        <taxon>Bacillati</taxon>
        <taxon>Actinomycetota</taxon>
        <taxon>Actinomycetes</taxon>
        <taxon>Mycobacteriales</taxon>
        <taxon>Mycobacteriaceae</taxon>
        <taxon>Mycobacterium</taxon>
    </lineage>
</organism>
<evidence type="ECO:0000256" key="1">
    <source>
        <dbReference type="ARBA" id="ARBA00006216"/>
    </source>
</evidence>
<keyword evidence="2" id="KW-0547">Nucleotide-binding</keyword>
<dbReference type="GO" id="GO:0005524">
    <property type="term" value="F:ATP binding"/>
    <property type="evidence" value="ECO:0007669"/>
    <property type="project" value="UniProtKB-KW"/>
</dbReference>
<proteinExistence type="inferred from homology"/>
<feature type="domain" description="ABC transporter" evidence="4">
    <location>
        <begin position="5"/>
        <end position="236"/>
    </location>
</feature>
<sequence>MGAALELIDVDIVVGETSICRGLNLVIGLGETHVLFGPNGSGKSSLLAATMGLPSHRVTAGSIRLFGEPIEDLPVRERALRGLGMAYQRPPVVQGVSPRGLATSLGALTELFNGSALLDLEGLIDRDINAGFSGGETKRWEILKLYLQQPVMCLFDEPETGVDLEHVGAVGAAIKGLVEDEESTRRSALVVAHTGFILDHLTVDVGHLMIGGRLVYSGDPYELFEHIKTRGYTIPADM</sequence>
<reference evidence="5 6" key="1">
    <citation type="submission" date="2022-11" db="EMBL/GenBank/DDBJ databases">
        <title>Mycobacterium sp. nov.</title>
        <authorList>
            <person name="Papic B."/>
            <person name="Spicic S."/>
            <person name="Duvnjak S."/>
        </authorList>
    </citation>
    <scope>NUCLEOTIDE SEQUENCE [LARGE SCALE GENOMIC DNA]</scope>
    <source>
        <strain evidence="5 6">CVI_P4</strain>
    </source>
</reference>
<dbReference type="EMBL" id="JAPJDO010000014">
    <property type="protein sequence ID" value="MCX2938465.1"/>
    <property type="molecule type" value="Genomic_DNA"/>
</dbReference>
<keyword evidence="6" id="KW-1185">Reference proteome</keyword>
<dbReference type="InterPro" id="IPR003439">
    <property type="entry name" value="ABC_transporter-like_ATP-bd"/>
</dbReference>
<dbReference type="InterPro" id="IPR010230">
    <property type="entry name" value="FeS-cluster_ATPase_SufC"/>
</dbReference>
<evidence type="ECO:0000313" key="5">
    <source>
        <dbReference type="EMBL" id="MCX2938465.1"/>
    </source>
</evidence>
<dbReference type="PANTHER" id="PTHR43204:SF1">
    <property type="entry name" value="ABC TRANSPORTER I FAMILY MEMBER 6, CHLOROPLASTIC"/>
    <property type="match status" value="1"/>
</dbReference>
<evidence type="ECO:0000256" key="2">
    <source>
        <dbReference type="ARBA" id="ARBA00022741"/>
    </source>
</evidence>
<keyword evidence="3 5" id="KW-0067">ATP-binding</keyword>
<dbReference type="InterPro" id="IPR027417">
    <property type="entry name" value="P-loop_NTPase"/>
</dbReference>
<comment type="similarity">
    <text evidence="1">Belongs to the ABC transporter superfamily. Ycf16 family.</text>
</comment>
<evidence type="ECO:0000259" key="4">
    <source>
        <dbReference type="PROSITE" id="PS50893"/>
    </source>
</evidence>
<dbReference type="PANTHER" id="PTHR43204">
    <property type="entry name" value="ABC TRANSPORTER I FAMILY MEMBER 6, CHLOROPLASTIC"/>
    <property type="match status" value="1"/>
</dbReference>
<evidence type="ECO:0000256" key="3">
    <source>
        <dbReference type="ARBA" id="ARBA00022840"/>
    </source>
</evidence>
<comment type="caution">
    <text evidence="5">The sequence shown here is derived from an EMBL/GenBank/DDBJ whole genome shotgun (WGS) entry which is preliminary data.</text>
</comment>
<dbReference type="Pfam" id="PF00005">
    <property type="entry name" value="ABC_tran"/>
    <property type="match status" value="1"/>
</dbReference>
<accession>A0ABT3SG36</accession>
<dbReference type="Gene3D" id="3.40.50.300">
    <property type="entry name" value="P-loop containing nucleotide triphosphate hydrolases"/>
    <property type="match status" value="1"/>
</dbReference>